<proteinExistence type="inferred from homology"/>
<reference evidence="10" key="2">
    <citation type="submission" date="2012-11" db="EMBL/GenBank/DDBJ databases">
        <authorList>
            <person name="Kuo A."/>
            <person name="Curtis B.A."/>
            <person name="Tanifuji G."/>
            <person name="Burki F."/>
            <person name="Gruber A."/>
            <person name="Irimia M."/>
            <person name="Maruyama S."/>
            <person name="Arias M.C."/>
            <person name="Ball S.G."/>
            <person name="Gile G.H."/>
            <person name="Hirakawa Y."/>
            <person name="Hopkins J.F."/>
            <person name="Rensing S.A."/>
            <person name="Schmutz J."/>
            <person name="Symeonidi A."/>
            <person name="Elias M."/>
            <person name="Eveleigh R.J."/>
            <person name="Herman E.K."/>
            <person name="Klute M.J."/>
            <person name="Nakayama T."/>
            <person name="Obornik M."/>
            <person name="Reyes-Prieto A."/>
            <person name="Armbrust E.V."/>
            <person name="Aves S.J."/>
            <person name="Beiko R.G."/>
            <person name="Coutinho P."/>
            <person name="Dacks J.B."/>
            <person name="Durnford D.G."/>
            <person name="Fast N.M."/>
            <person name="Green B.R."/>
            <person name="Grisdale C."/>
            <person name="Hempe F."/>
            <person name="Henrissat B."/>
            <person name="Hoppner M.P."/>
            <person name="Ishida K.-I."/>
            <person name="Kim E."/>
            <person name="Koreny L."/>
            <person name="Kroth P.G."/>
            <person name="Liu Y."/>
            <person name="Malik S.-B."/>
            <person name="Maier U.G."/>
            <person name="McRose D."/>
            <person name="Mock T."/>
            <person name="Neilson J.A."/>
            <person name="Onodera N.T."/>
            <person name="Poole A.M."/>
            <person name="Pritham E.J."/>
            <person name="Richards T.A."/>
            <person name="Rocap G."/>
            <person name="Roy S.W."/>
            <person name="Sarai C."/>
            <person name="Schaack S."/>
            <person name="Shirato S."/>
            <person name="Slamovits C.H."/>
            <person name="Spencer D.F."/>
            <person name="Suzuki S."/>
            <person name="Worden A.Z."/>
            <person name="Zauner S."/>
            <person name="Barry K."/>
            <person name="Bell C."/>
            <person name="Bharti A.K."/>
            <person name="Crow J.A."/>
            <person name="Grimwood J."/>
            <person name="Kramer R."/>
            <person name="Lindquist E."/>
            <person name="Lucas S."/>
            <person name="Salamov A."/>
            <person name="McFadden G.I."/>
            <person name="Lane C.E."/>
            <person name="Keeling P.J."/>
            <person name="Gray M.W."/>
            <person name="Grigoriev I.V."/>
            <person name="Archibald J.M."/>
        </authorList>
    </citation>
    <scope>NUCLEOTIDE SEQUENCE</scope>
    <source>
        <strain evidence="10">CCMP2712</strain>
    </source>
</reference>
<dbReference type="EMBL" id="JH993207">
    <property type="protein sequence ID" value="EKX32175.1"/>
    <property type="molecule type" value="Genomic_DNA"/>
</dbReference>
<dbReference type="PaxDb" id="55529-EKX32175"/>
<comment type="subcellular location">
    <subcellularLocation>
        <location evidence="1">Plastid</location>
        <location evidence="1">Chloroplast</location>
    </subcellularLocation>
</comment>
<dbReference type="GO" id="GO:0008017">
    <property type="term" value="F:microtubule binding"/>
    <property type="evidence" value="ECO:0007669"/>
    <property type="project" value="InterPro"/>
</dbReference>
<dbReference type="OMA" id="KAMESHA"/>
<dbReference type="GO" id="GO:0007018">
    <property type="term" value="P:microtubule-based movement"/>
    <property type="evidence" value="ECO:0007669"/>
    <property type="project" value="InterPro"/>
</dbReference>
<evidence type="ECO:0000256" key="4">
    <source>
        <dbReference type="PROSITE-ProRule" id="PRU00283"/>
    </source>
</evidence>
<dbReference type="OrthoDB" id="3176171at2759"/>
<keyword evidence="5" id="KW-0493">Microtubule</keyword>
<keyword evidence="10" id="KW-1185">Reference proteome</keyword>
<dbReference type="Proteomes" id="UP000011087">
    <property type="component" value="Unassembled WGS sequence"/>
</dbReference>
<evidence type="ECO:0000259" key="7">
    <source>
        <dbReference type="PROSITE" id="PS50067"/>
    </source>
</evidence>
<dbReference type="InterPro" id="IPR027417">
    <property type="entry name" value="P-loop_NTPase"/>
</dbReference>
<dbReference type="InterPro" id="IPR036961">
    <property type="entry name" value="Kinesin_motor_dom_sf"/>
</dbReference>
<gene>
    <name evidence="8" type="ORF">GUITHDRAFT_148812</name>
</gene>
<dbReference type="GO" id="GO:0009507">
    <property type="term" value="C:chloroplast"/>
    <property type="evidence" value="ECO:0007669"/>
    <property type="project" value="UniProtKB-SubCell"/>
</dbReference>
<keyword evidence="4 5" id="KW-0505">Motor protein</keyword>
<evidence type="ECO:0000313" key="10">
    <source>
        <dbReference type="Proteomes" id="UP000011087"/>
    </source>
</evidence>
<name>L1I8K1_GUITC</name>
<evidence type="ECO:0000313" key="8">
    <source>
        <dbReference type="EMBL" id="EKX32175.1"/>
    </source>
</evidence>
<dbReference type="PRINTS" id="PR00380">
    <property type="entry name" value="KINESINHEAVY"/>
</dbReference>
<evidence type="ECO:0000256" key="6">
    <source>
        <dbReference type="SAM" id="MobiDB-lite"/>
    </source>
</evidence>
<feature type="binding site" evidence="4">
    <location>
        <begin position="88"/>
        <end position="95"/>
    </location>
    <ligand>
        <name>ATP</name>
        <dbReference type="ChEBI" id="CHEBI:30616"/>
    </ligand>
</feature>
<dbReference type="PROSITE" id="PS50067">
    <property type="entry name" value="KINESIN_MOTOR_2"/>
    <property type="match status" value="1"/>
</dbReference>
<dbReference type="SUPFAM" id="SSF52540">
    <property type="entry name" value="P-loop containing nucleoside triphosphate hydrolases"/>
    <property type="match status" value="1"/>
</dbReference>
<dbReference type="GO" id="GO:0005524">
    <property type="term" value="F:ATP binding"/>
    <property type="evidence" value="ECO:0007669"/>
    <property type="project" value="UniProtKB-UniRule"/>
</dbReference>
<dbReference type="GO" id="GO:0051231">
    <property type="term" value="P:spindle elongation"/>
    <property type="evidence" value="ECO:0007669"/>
    <property type="project" value="TreeGrafter"/>
</dbReference>
<feature type="domain" description="Kinesin motor" evidence="7">
    <location>
        <begin position="13"/>
        <end position="354"/>
    </location>
</feature>
<dbReference type="AlphaFoldDB" id="L1I8K1"/>
<dbReference type="GO" id="GO:0005875">
    <property type="term" value="C:microtubule associated complex"/>
    <property type="evidence" value="ECO:0007669"/>
    <property type="project" value="TreeGrafter"/>
</dbReference>
<dbReference type="PANTHER" id="PTHR47969:SF29">
    <property type="entry name" value="KINESIN-LIKE PROTEIN"/>
    <property type="match status" value="1"/>
</dbReference>
<feature type="compositionally biased region" description="Basic and acidic residues" evidence="6">
    <location>
        <begin position="505"/>
        <end position="532"/>
    </location>
</feature>
<dbReference type="Pfam" id="PF00225">
    <property type="entry name" value="Kinesin"/>
    <property type="match status" value="1"/>
</dbReference>
<evidence type="ECO:0000313" key="9">
    <source>
        <dbReference type="EnsemblProtists" id="EKX32175"/>
    </source>
</evidence>
<dbReference type="PROSITE" id="PS00411">
    <property type="entry name" value="KINESIN_MOTOR_1"/>
    <property type="match status" value="1"/>
</dbReference>
<sequence>MSRTASKSSGNGRVRVIVRVRPAESDEETCVKIIDDKTLSLRSHGTRQYRFDEVLSPAASQGQTFIAAAEDMVESVMRGSNGLLLAYGPTGAGKTFTIFGGESFWDDCLSSRNVQQAGILPRSLERIFETIRRDEENMQYRISLCVFQIYLDQVKDLLTSEKKKLKIREGEQGIFVQDATWRYIASTSEGIALLRDAWCNRVVSKTLTNNVSSRSHVFVKVKVEQRLLGPHAMKQNHRSAVLTFVDLAGSERLSKSGSSGLRLDEAKNINLSLSVLGKCVAALAGGGGGGGEKGGGEKGGDIHVPLRDSKLTRLLSEDLLGETRVILIASISPLQANTEETYSTLNFALRSSKMQTMALPLRGSSTNSSKQLGLLRTMEQLMDANEALLRENQQLRELVDLRDNDSTREGRKGESEGSEEWKEKERRLVEKFGQVISRMQVEIAKLHQDASSRSLLLQLSHVQEDASLLQRLRQIAEIKRAVQEASPKSQGVDLWQEEGVTSMRGRRDAANPLIRDRKEGKNATPDERRRRE</sequence>
<evidence type="ECO:0000256" key="1">
    <source>
        <dbReference type="ARBA" id="ARBA00004229"/>
    </source>
</evidence>
<dbReference type="GeneID" id="17288890"/>
<reference evidence="8 10" key="1">
    <citation type="journal article" date="2012" name="Nature">
        <title>Algal genomes reveal evolutionary mosaicism and the fate of nucleomorphs.</title>
        <authorList>
            <consortium name="DOE Joint Genome Institute"/>
            <person name="Curtis B.A."/>
            <person name="Tanifuji G."/>
            <person name="Burki F."/>
            <person name="Gruber A."/>
            <person name="Irimia M."/>
            <person name="Maruyama S."/>
            <person name="Arias M.C."/>
            <person name="Ball S.G."/>
            <person name="Gile G.H."/>
            <person name="Hirakawa Y."/>
            <person name="Hopkins J.F."/>
            <person name="Kuo A."/>
            <person name="Rensing S.A."/>
            <person name="Schmutz J."/>
            <person name="Symeonidi A."/>
            <person name="Elias M."/>
            <person name="Eveleigh R.J."/>
            <person name="Herman E.K."/>
            <person name="Klute M.J."/>
            <person name="Nakayama T."/>
            <person name="Obornik M."/>
            <person name="Reyes-Prieto A."/>
            <person name="Armbrust E.V."/>
            <person name="Aves S.J."/>
            <person name="Beiko R.G."/>
            <person name="Coutinho P."/>
            <person name="Dacks J.B."/>
            <person name="Durnford D.G."/>
            <person name="Fast N.M."/>
            <person name="Green B.R."/>
            <person name="Grisdale C.J."/>
            <person name="Hempel F."/>
            <person name="Henrissat B."/>
            <person name="Hoppner M.P."/>
            <person name="Ishida K."/>
            <person name="Kim E."/>
            <person name="Koreny L."/>
            <person name="Kroth P.G."/>
            <person name="Liu Y."/>
            <person name="Malik S.B."/>
            <person name="Maier U.G."/>
            <person name="McRose D."/>
            <person name="Mock T."/>
            <person name="Neilson J.A."/>
            <person name="Onodera N.T."/>
            <person name="Poole A.M."/>
            <person name="Pritham E.J."/>
            <person name="Richards T.A."/>
            <person name="Rocap G."/>
            <person name="Roy S.W."/>
            <person name="Sarai C."/>
            <person name="Schaack S."/>
            <person name="Shirato S."/>
            <person name="Slamovits C.H."/>
            <person name="Spencer D.F."/>
            <person name="Suzuki S."/>
            <person name="Worden A.Z."/>
            <person name="Zauner S."/>
            <person name="Barry K."/>
            <person name="Bell C."/>
            <person name="Bharti A.K."/>
            <person name="Crow J.A."/>
            <person name="Grimwood J."/>
            <person name="Kramer R."/>
            <person name="Lindquist E."/>
            <person name="Lucas S."/>
            <person name="Salamov A."/>
            <person name="McFadden G.I."/>
            <person name="Lane C.E."/>
            <person name="Keeling P.J."/>
            <person name="Gray M.W."/>
            <person name="Grigoriev I.V."/>
            <person name="Archibald J.M."/>
        </authorList>
    </citation>
    <scope>NUCLEOTIDE SEQUENCE</scope>
    <source>
        <strain evidence="8 10">CCMP2712</strain>
    </source>
</reference>
<reference evidence="9" key="3">
    <citation type="submission" date="2015-06" db="UniProtKB">
        <authorList>
            <consortium name="EnsemblProtists"/>
        </authorList>
    </citation>
    <scope>IDENTIFICATION</scope>
</reference>
<dbReference type="RefSeq" id="XP_005819155.1">
    <property type="nucleotide sequence ID" value="XM_005819098.1"/>
</dbReference>
<dbReference type="InterPro" id="IPR027640">
    <property type="entry name" value="Kinesin-like_fam"/>
</dbReference>
<evidence type="ECO:0000256" key="2">
    <source>
        <dbReference type="ARBA" id="ARBA00022741"/>
    </source>
</evidence>
<dbReference type="STRING" id="905079.L1I8K1"/>
<protein>
    <recommendedName>
        <fullName evidence="5">Kinesin-like protein</fullName>
    </recommendedName>
</protein>
<dbReference type="KEGG" id="gtt:GUITHDRAFT_148812"/>
<keyword evidence="2 4" id="KW-0547">Nucleotide-binding</keyword>
<evidence type="ECO:0000256" key="3">
    <source>
        <dbReference type="ARBA" id="ARBA00022840"/>
    </source>
</evidence>
<organism evidence="8">
    <name type="scientific">Guillardia theta (strain CCMP2712)</name>
    <name type="common">Cryptophyte</name>
    <dbReference type="NCBI Taxonomy" id="905079"/>
    <lineage>
        <taxon>Eukaryota</taxon>
        <taxon>Cryptophyceae</taxon>
        <taxon>Pyrenomonadales</taxon>
        <taxon>Geminigeraceae</taxon>
        <taxon>Guillardia</taxon>
    </lineage>
</organism>
<dbReference type="GO" id="GO:0003777">
    <property type="term" value="F:microtubule motor activity"/>
    <property type="evidence" value="ECO:0007669"/>
    <property type="project" value="InterPro"/>
</dbReference>
<evidence type="ECO:0000256" key="5">
    <source>
        <dbReference type="RuleBase" id="RU000394"/>
    </source>
</evidence>
<comment type="similarity">
    <text evidence="4 5">Belongs to the TRAFAC class myosin-kinesin ATPase superfamily. Kinesin family.</text>
</comment>
<dbReference type="HOGENOM" id="CLU_512380_0_0_1"/>
<accession>L1I8K1</accession>
<dbReference type="GO" id="GO:0007052">
    <property type="term" value="P:mitotic spindle organization"/>
    <property type="evidence" value="ECO:0007669"/>
    <property type="project" value="TreeGrafter"/>
</dbReference>
<dbReference type="PANTHER" id="PTHR47969">
    <property type="entry name" value="CHROMOSOME-ASSOCIATED KINESIN KIF4A-RELATED"/>
    <property type="match status" value="1"/>
</dbReference>
<dbReference type="EnsemblProtists" id="EKX32175">
    <property type="protein sequence ID" value="EKX32175"/>
    <property type="gene ID" value="GUITHDRAFT_148812"/>
</dbReference>
<dbReference type="Gene3D" id="3.40.850.10">
    <property type="entry name" value="Kinesin motor domain"/>
    <property type="match status" value="1"/>
</dbReference>
<dbReference type="GO" id="GO:0005874">
    <property type="term" value="C:microtubule"/>
    <property type="evidence" value="ECO:0007669"/>
    <property type="project" value="UniProtKB-KW"/>
</dbReference>
<dbReference type="SMART" id="SM00129">
    <property type="entry name" value="KISc"/>
    <property type="match status" value="1"/>
</dbReference>
<dbReference type="InterPro" id="IPR019821">
    <property type="entry name" value="Kinesin_motor_CS"/>
</dbReference>
<keyword evidence="3 4" id="KW-0067">ATP-binding</keyword>
<feature type="region of interest" description="Disordered" evidence="6">
    <location>
        <begin position="486"/>
        <end position="532"/>
    </location>
</feature>
<dbReference type="InterPro" id="IPR001752">
    <property type="entry name" value="Kinesin_motor_dom"/>
</dbReference>
<feature type="region of interest" description="Disordered" evidence="6">
    <location>
        <begin position="400"/>
        <end position="424"/>
    </location>
</feature>
<dbReference type="eggNOG" id="KOG0240">
    <property type="taxonomic scope" value="Eukaryota"/>
</dbReference>